<accession>A0A7T7XRP1</accession>
<dbReference type="Proteomes" id="UP000595917">
    <property type="component" value="Chromosome"/>
</dbReference>
<keyword evidence="1" id="KW-0812">Transmembrane</keyword>
<keyword evidence="1" id="KW-1133">Transmembrane helix</keyword>
<feature type="transmembrane region" description="Helical" evidence="1">
    <location>
        <begin position="7"/>
        <end position="25"/>
    </location>
</feature>
<gene>
    <name evidence="2" type="ORF">JFL75_10250</name>
</gene>
<protein>
    <submittedName>
        <fullName evidence="2">WD40 repeat domain-containing protein</fullName>
    </submittedName>
</protein>
<keyword evidence="3" id="KW-1185">Reference proteome</keyword>
<reference evidence="2" key="1">
    <citation type="submission" date="2021-01" db="EMBL/GenBank/DDBJ databases">
        <title>Description of Breznakiella homolactica.</title>
        <authorList>
            <person name="Song Y."/>
            <person name="Brune A."/>
        </authorList>
    </citation>
    <scope>NUCLEOTIDE SEQUENCE</scope>
    <source>
        <strain evidence="2">RmG30</strain>
    </source>
</reference>
<evidence type="ECO:0000256" key="1">
    <source>
        <dbReference type="SAM" id="Phobius"/>
    </source>
</evidence>
<dbReference type="EMBL" id="CP067089">
    <property type="protein sequence ID" value="QQO11262.1"/>
    <property type="molecule type" value="Genomic_DNA"/>
</dbReference>
<dbReference type="KEGG" id="bhc:JFL75_10250"/>
<organism evidence="2 3">
    <name type="scientific">Breznakiella homolactica</name>
    <dbReference type="NCBI Taxonomy" id="2798577"/>
    <lineage>
        <taxon>Bacteria</taxon>
        <taxon>Pseudomonadati</taxon>
        <taxon>Spirochaetota</taxon>
        <taxon>Spirochaetia</taxon>
        <taxon>Spirochaetales</taxon>
        <taxon>Breznakiellaceae</taxon>
        <taxon>Breznakiella</taxon>
    </lineage>
</organism>
<dbReference type="InterPro" id="IPR015943">
    <property type="entry name" value="WD40/YVTN_repeat-like_dom_sf"/>
</dbReference>
<dbReference type="RefSeq" id="WP_215628571.1">
    <property type="nucleotide sequence ID" value="NZ_CP067089.2"/>
</dbReference>
<sequence>MAKKKRIYWIILGILIFIVYVFLAARPVAKETVLTSRWLSPLDAPPAQPESGENLLPFELGSRFGYVDEDGRFALNRIRDSHISLSGTKWAEYGPEPQQIEVKTPRSGTVMTIEDPRGYPLFLDGRTFLVKREQSGITALDEGGQPLWSYDFPAPLTCIDASAGLVIAGLLDGTIELLDSQGTGIFFFEPGGSRLSAILGCALSADGSRLAVISGIDEQRFLLLERSGDSYRVVYHEFLSEGFRRPVHLGFIDRDSRVVFERKDGIGIYDINTRASTFVPLDGTVYMFDGSGGDGLLFIITAEEAMRKNLVVIRLPGTVITEAPFTSETAFLGRRDSLLYIGGDRALAAFQLDKR</sequence>
<proteinExistence type="predicted"/>
<evidence type="ECO:0000313" key="2">
    <source>
        <dbReference type="EMBL" id="QQO11262.1"/>
    </source>
</evidence>
<dbReference type="SUPFAM" id="SSF63829">
    <property type="entry name" value="Calcium-dependent phosphotriesterase"/>
    <property type="match status" value="1"/>
</dbReference>
<evidence type="ECO:0000313" key="3">
    <source>
        <dbReference type="Proteomes" id="UP000595917"/>
    </source>
</evidence>
<keyword evidence="1" id="KW-0472">Membrane</keyword>
<name>A0A7T7XRP1_9SPIR</name>
<dbReference type="AlphaFoldDB" id="A0A7T7XRP1"/>
<dbReference type="Gene3D" id="2.130.10.10">
    <property type="entry name" value="YVTN repeat-like/Quinoprotein amine dehydrogenase"/>
    <property type="match status" value="1"/>
</dbReference>